<dbReference type="EMBL" id="KL367474">
    <property type="protein sequence ID" value="KFD73169.1"/>
    <property type="molecule type" value="Genomic_DNA"/>
</dbReference>
<dbReference type="InterPro" id="IPR005719">
    <property type="entry name" value="Dihydroorotate_DH_2"/>
</dbReference>
<feature type="non-terminal residue" evidence="13">
    <location>
        <position position="1"/>
    </location>
</feature>
<dbReference type="PANTHER" id="PTHR48109">
    <property type="entry name" value="DIHYDROOROTATE DEHYDROGENASE (QUINONE), MITOCHONDRIAL-RELATED"/>
    <property type="match status" value="1"/>
</dbReference>
<evidence type="ECO:0000256" key="8">
    <source>
        <dbReference type="ARBA" id="ARBA00023002"/>
    </source>
</evidence>
<evidence type="ECO:0000256" key="11">
    <source>
        <dbReference type="RuleBase" id="RU361255"/>
    </source>
</evidence>
<dbReference type="Proteomes" id="UP000030758">
    <property type="component" value="Unassembled WGS sequence"/>
</dbReference>
<organism evidence="13">
    <name type="scientific">Trichuris suis</name>
    <name type="common">pig whipworm</name>
    <dbReference type="NCBI Taxonomy" id="68888"/>
    <lineage>
        <taxon>Eukaryota</taxon>
        <taxon>Metazoa</taxon>
        <taxon>Ecdysozoa</taxon>
        <taxon>Nematoda</taxon>
        <taxon>Enoplea</taxon>
        <taxon>Dorylaimia</taxon>
        <taxon>Trichinellida</taxon>
        <taxon>Trichuridae</taxon>
        <taxon>Trichuris</taxon>
    </lineage>
</organism>
<dbReference type="NCBIfam" id="NF003652">
    <property type="entry name" value="PRK05286.2-5"/>
    <property type="match status" value="1"/>
</dbReference>
<gene>
    <name evidence="13" type="ORF">M514_04818</name>
</gene>
<dbReference type="GO" id="GO:0044205">
    <property type="term" value="P:'de novo' UMP biosynthetic process"/>
    <property type="evidence" value="ECO:0007669"/>
    <property type="project" value="UniProtKB-UniPathway"/>
</dbReference>
<evidence type="ECO:0000256" key="10">
    <source>
        <dbReference type="ARBA" id="ARBA00048639"/>
    </source>
</evidence>
<proteinExistence type="inferred from homology"/>
<accession>A0A085NUM3</accession>
<dbReference type="PROSITE" id="PS00912">
    <property type="entry name" value="DHODEHASE_2"/>
    <property type="match status" value="1"/>
</dbReference>
<evidence type="ECO:0000256" key="4">
    <source>
        <dbReference type="ARBA" id="ARBA00012791"/>
    </source>
</evidence>
<evidence type="ECO:0000259" key="12">
    <source>
        <dbReference type="Pfam" id="PF01180"/>
    </source>
</evidence>
<dbReference type="InterPro" id="IPR005720">
    <property type="entry name" value="Dihydroorotate_DH_cat"/>
</dbReference>
<evidence type="ECO:0000256" key="1">
    <source>
        <dbReference type="ARBA" id="ARBA00004370"/>
    </source>
</evidence>
<dbReference type="AlphaFoldDB" id="A0A085NUM3"/>
<dbReference type="GO" id="GO:0006207">
    <property type="term" value="P:'de novo' pyrimidine nucleobase biosynthetic process"/>
    <property type="evidence" value="ECO:0007669"/>
    <property type="project" value="InterPro"/>
</dbReference>
<dbReference type="Pfam" id="PF01180">
    <property type="entry name" value="DHO_dh"/>
    <property type="match status" value="1"/>
</dbReference>
<dbReference type="InterPro" id="IPR001295">
    <property type="entry name" value="Dihydroorotate_DH_CS"/>
</dbReference>
<evidence type="ECO:0000256" key="5">
    <source>
        <dbReference type="ARBA" id="ARBA00017599"/>
    </source>
</evidence>
<dbReference type="PANTHER" id="PTHR48109:SF4">
    <property type="entry name" value="DIHYDROOROTATE DEHYDROGENASE (QUINONE), MITOCHONDRIAL"/>
    <property type="match status" value="1"/>
</dbReference>
<comment type="catalytic activity">
    <reaction evidence="10 11">
        <text>(S)-dihydroorotate + a quinone = orotate + a quinol</text>
        <dbReference type="Rhea" id="RHEA:30187"/>
        <dbReference type="ChEBI" id="CHEBI:24646"/>
        <dbReference type="ChEBI" id="CHEBI:30839"/>
        <dbReference type="ChEBI" id="CHEBI:30864"/>
        <dbReference type="ChEBI" id="CHEBI:132124"/>
        <dbReference type="EC" id="1.3.5.2"/>
    </reaction>
</comment>
<dbReference type="NCBIfam" id="TIGR01036">
    <property type="entry name" value="pyrD_sub2"/>
    <property type="match status" value="1"/>
</dbReference>
<keyword evidence="8 11" id="KW-0560">Oxidoreductase</keyword>
<evidence type="ECO:0000313" key="13">
    <source>
        <dbReference type="EMBL" id="KFD73169.1"/>
    </source>
</evidence>
<sequence>SDVCTLHFAWSVPSVLRFSFLELYLGKIISASKLCYTSGCSIARAQIMYRRLTPGFVCRSVVALTTGSAVAFAAMETASGNEEFYANWLIPAMHYVLEPERAHSVTMKLLKAGLMPISSSMKQEYPELQITVFGRQFKNCFGLAAGFDKDAKCVEALSRTGFGFVEVGSVTPKPQPGNDPPRIHRLTADRALINHCGFNSQGFAGVYERMQELPIGRNNCLIGVNVGKNKDSNNFISDYSLGLEVFSSCADYIVVNISSPNTTGLRDLQRKEQLRKLLVALHSVRTAMPLKRRKPLLLKVSPDLTFNEKKDIAELCLEPFCHVDGLIVSNTTTSRPFGLLSHVDYEGGLSGPPLQQLSNQCIRDFYQLTKGQIPIIGCGGISSGKDAYEKLKAGASLLQIYTVITYEGMPVLGRLKRELVSYLLRDGYTSIMDVIGIDSKKRDAQALLG</sequence>
<dbReference type="GO" id="GO:0106430">
    <property type="term" value="F:dihydroorotate dehydrogenase (quinone) activity"/>
    <property type="evidence" value="ECO:0007669"/>
    <property type="project" value="UniProtKB-EC"/>
</dbReference>
<comment type="cofactor">
    <cofactor evidence="11">
        <name>FMN</name>
        <dbReference type="ChEBI" id="CHEBI:58210"/>
    </cofactor>
    <text evidence="11">Binds 1 FMN per subunit.</text>
</comment>
<dbReference type="UniPathway" id="UPA00070">
    <property type="reaction ID" value="UER00946"/>
</dbReference>
<dbReference type="SUPFAM" id="SSF51395">
    <property type="entry name" value="FMN-linked oxidoreductases"/>
    <property type="match status" value="1"/>
</dbReference>
<keyword evidence="7 11" id="KW-0288">FMN</keyword>
<keyword evidence="6 11" id="KW-0285">Flavoprotein</keyword>
<comment type="similarity">
    <text evidence="3 11">Belongs to the dihydroorotate dehydrogenase family. Type 2 subfamily.</text>
</comment>
<evidence type="ECO:0000256" key="7">
    <source>
        <dbReference type="ARBA" id="ARBA00022643"/>
    </source>
</evidence>
<evidence type="ECO:0000256" key="9">
    <source>
        <dbReference type="ARBA" id="ARBA00023136"/>
    </source>
</evidence>
<dbReference type="GO" id="GO:0005743">
    <property type="term" value="C:mitochondrial inner membrane"/>
    <property type="evidence" value="ECO:0007669"/>
    <property type="project" value="UniProtKB-SubCell"/>
</dbReference>
<evidence type="ECO:0000256" key="2">
    <source>
        <dbReference type="ARBA" id="ARBA00005161"/>
    </source>
</evidence>
<protein>
    <recommendedName>
        <fullName evidence="5 11">Dihydroorotate dehydrogenase (quinone), mitochondrial</fullName>
        <shortName evidence="11">DHOdehase</shortName>
        <ecNumber evidence="4 11">1.3.5.2</ecNumber>
    </recommendedName>
</protein>
<comment type="subcellular location">
    <subcellularLocation>
        <location evidence="1">Membrane</location>
    </subcellularLocation>
    <subcellularLocation>
        <location evidence="11">Mitochondrion inner membrane</location>
        <topology evidence="11">Single-pass membrane protein</topology>
    </subcellularLocation>
</comment>
<keyword evidence="9" id="KW-0472">Membrane</keyword>
<dbReference type="NCBIfam" id="NF003645">
    <property type="entry name" value="PRK05286.1-2"/>
    <property type="match status" value="1"/>
</dbReference>
<keyword evidence="11" id="KW-0496">Mitochondrion</keyword>
<feature type="domain" description="Dihydroorotate dehydrogenase catalytic" evidence="12">
    <location>
        <begin position="128"/>
        <end position="422"/>
    </location>
</feature>
<reference evidence="13" key="1">
    <citation type="journal article" date="2014" name="Nat. Genet.">
        <title>Genome and transcriptome of the porcine whipworm Trichuris suis.</title>
        <authorList>
            <person name="Jex A.R."/>
            <person name="Nejsum P."/>
            <person name="Schwarz E.M."/>
            <person name="Hu L."/>
            <person name="Young N.D."/>
            <person name="Hall R.S."/>
            <person name="Korhonen P.K."/>
            <person name="Liao S."/>
            <person name="Thamsborg S."/>
            <person name="Xia J."/>
            <person name="Xu P."/>
            <person name="Wang S."/>
            <person name="Scheerlinck J.P."/>
            <person name="Hofmann A."/>
            <person name="Sternberg P.W."/>
            <person name="Wang J."/>
            <person name="Gasser R.B."/>
        </authorList>
    </citation>
    <scope>NUCLEOTIDE SEQUENCE [LARGE SCALE GENOMIC DNA]</scope>
    <source>
        <strain evidence="13">DCEP-RM93F</strain>
    </source>
</reference>
<evidence type="ECO:0000256" key="3">
    <source>
        <dbReference type="ARBA" id="ARBA00005359"/>
    </source>
</evidence>
<comment type="pathway">
    <text evidence="2 11">Pyrimidine metabolism; UMP biosynthesis via de novo pathway; orotate from (S)-dihydroorotate (quinone route): step 1/1.</text>
</comment>
<dbReference type="EC" id="1.3.5.2" evidence="4 11"/>
<evidence type="ECO:0000256" key="6">
    <source>
        <dbReference type="ARBA" id="ARBA00022630"/>
    </source>
</evidence>
<keyword evidence="11" id="KW-0999">Mitochondrion inner membrane</keyword>
<name>A0A085NUM3_9BILA</name>
<dbReference type="InterPro" id="IPR050074">
    <property type="entry name" value="DHO_dehydrogenase"/>
</dbReference>
<dbReference type="InterPro" id="IPR013785">
    <property type="entry name" value="Aldolase_TIM"/>
</dbReference>
<dbReference type="CDD" id="cd04738">
    <property type="entry name" value="DHOD_2_like"/>
    <property type="match status" value="1"/>
</dbReference>
<dbReference type="Gene3D" id="3.20.20.70">
    <property type="entry name" value="Aldolase class I"/>
    <property type="match status" value="1"/>
</dbReference>
<dbReference type="PROSITE" id="PS00911">
    <property type="entry name" value="DHODEHASE_1"/>
    <property type="match status" value="1"/>
</dbReference>